<dbReference type="GO" id="GO:0007163">
    <property type="term" value="P:establishment or maintenance of cell polarity"/>
    <property type="evidence" value="ECO:0007669"/>
    <property type="project" value="UniProtKB-ARBA"/>
</dbReference>
<dbReference type="PANTHER" id="PTHR24049">
    <property type="entry name" value="CRUMBS FAMILY MEMBER"/>
    <property type="match status" value="1"/>
</dbReference>
<dbReference type="PROSITE" id="PS50025">
    <property type="entry name" value="LAM_G_DOMAIN"/>
    <property type="match status" value="3"/>
</dbReference>
<evidence type="ECO:0000256" key="8">
    <source>
        <dbReference type="ARBA" id="ARBA00022737"/>
    </source>
</evidence>
<feature type="disulfide bond" evidence="16">
    <location>
        <begin position="988"/>
        <end position="997"/>
    </location>
</feature>
<evidence type="ECO:0000256" key="10">
    <source>
        <dbReference type="ARBA" id="ARBA00022989"/>
    </source>
</evidence>
<dbReference type="SUPFAM" id="SSF57196">
    <property type="entry name" value="EGF/Laminin"/>
    <property type="match status" value="14"/>
</dbReference>
<dbReference type="FunFam" id="2.60.120.200:FF:000130">
    <property type="entry name" value="Crumbs 2, cell polarity complex component"/>
    <property type="match status" value="1"/>
</dbReference>
<keyword evidence="4" id="KW-1003">Cell membrane</keyword>
<dbReference type="InterPro" id="IPR013320">
    <property type="entry name" value="ConA-like_dom_sf"/>
</dbReference>
<feature type="domain" description="EGF-like" evidence="20">
    <location>
        <begin position="476"/>
        <end position="518"/>
    </location>
</feature>
<evidence type="ECO:0000313" key="21">
    <source>
        <dbReference type="EMBL" id="GCC29126.1"/>
    </source>
</evidence>
<feature type="signal peptide" evidence="18">
    <location>
        <begin position="1"/>
        <end position="28"/>
    </location>
</feature>
<evidence type="ECO:0000256" key="9">
    <source>
        <dbReference type="ARBA" id="ARBA00022782"/>
    </source>
</evidence>
<dbReference type="FunFam" id="2.10.25.10:FF:000321">
    <property type="entry name" value="Protein delta homolog 1"/>
    <property type="match status" value="1"/>
</dbReference>
<dbReference type="Gene3D" id="2.10.25.10">
    <property type="entry name" value="Laminin"/>
    <property type="match status" value="20"/>
</dbReference>
<feature type="domain" description="EGF-like" evidence="20">
    <location>
        <begin position="72"/>
        <end position="110"/>
    </location>
</feature>
<dbReference type="InterPro" id="IPR001791">
    <property type="entry name" value="Laminin_G"/>
</dbReference>
<dbReference type="OMA" id="CLCWPGF"/>
<dbReference type="GO" id="GO:0005509">
    <property type="term" value="F:calcium ion binding"/>
    <property type="evidence" value="ECO:0007669"/>
    <property type="project" value="InterPro"/>
</dbReference>
<dbReference type="GO" id="GO:0005911">
    <property type="term" value="C:cell-cell junction"/>
    <property type="evidence" value="ECO:0007669"/>
    <property type="project" value="UniProtKB-ARBA"/>
</dbReference>
<organism evidence="21 22">
    <name type="scientific">Chiloscyllium punctatum</name>
    <name type="common">Brownbanded bambooshark</name>
    <name type="synonym">Hemiscyllium punctatum</name>
    <dbReference type="NCBI Taxonomy" id="137246"/>
    <lineage>
        <taxon>Eukaryota</taxon>
        <taxon>Metazoa</taxon>
        <taxon>Chordata</taxon>
        <taxon>Craniata</taxon>
        <taxon>Vertebrata</taxon>
        <taxon>Chondrichthyes</taxon>
        <taxon>Elasmobranchii</taxon>
        <taxon>Galeomorphii</taxon>
        <taxon>Galeoidea</taxon>
        <taxon>Orectolobiformes</taxon>
        <taxon>Hemiscylliidae</taxon>
        <taxon>Chiloscyllium</taxon>
    </lineage>
</organism>
<dbReference type="GO" id="GO:0043226">
    <property type="term" value="C:organelle"/>
    <property type="evidence" value="ECO:0007669"/>
    <property type="project" value="UniProtKB-ARBA"/>
</dbReference>
<feature type="disulfide bond" evidence="16">
    <location>
        <begin position="1227"/>
        <end position="1236"/>
    </location>
</feature>
<keyword evidence="7 18" id="KW-0732">Signal</keyword>
<dbReference type="PROSITE" id="PS00010">
    <property type="entry name" value="ASX_HYDROXYL"/>
    <property type="match status" value="11"/>
</dbReference>
<evidence type="ECO:0000256" key="3">
    <source>
        <dbReference type="ARBA" id="ARBA00022473"/>
    </source>
</evidence>
<dbReference type="FunFam" id="2.10.25.10:FF:000143">
    <property type="entry name" value="Protein crumbs 1"/>
    <property type="match status" value="3"/>
</dbReference>
<feature type="disulfide bond" evidence="16">
    <location>
        <begin position="139"/>
        <end position="148"/>
    </location>
</feature>
<dbReference type="CDD" id="cd00110">
    <property type="entry name" value="LamG"/>
    <property type="match status" value="3"/>
</dbReference>
<protein>
    <submittedName>
        <fullName evidence="21">Uncharacterized protein</fullName>
    </submittedName>
</protein>
<dbReference type="SMART" id="SM00282">
    <property type="entry name" value="LamG"/>
    <property type="match status" value="3"/>
</dbReference>
<feature type="disulfide bond" evidence="16">
    <location>
        <begin position="1264"/>
        <end position="1273"/>
    </location>
</feature>
<dbReference type="SMART" id="SM00181">
    <property type="entry name" value="EGF"/>
    <property type="match status" value="20"/>
</dbReference>
<feature type="disulfide bond" evidence="16">
    <location>
        <begin position="177"/>
        <end position="186"/>
    </location>
</feature>
<comment type="caution">
    <text evidence="16">Lacks conserved residue(s) required for the propagation of feature annotation.</text>
</comment>
<feature type="domain" description="EGF-like" evidence="20">
    <location>
        <begin position="1276"/>
        <end position="1312"/>
    </location>
</feature>
<dbReference type="Proteomes" id="UP000287033">
    <property type="component" value="Unassembled WGS sequence"/>
</dbReference>
<dbReference type="FunFam" id="2.10.25.10:FF:000039">
    <property type="entry name" value="Crumbs cell polarity complex component 1"/>
    <property type="match status" value="1"/>
</dbReference>
<dbReference type="FunFam" id="2.10.25.10:FF:000279">
    <property type="entry name" value="Neurogenic locus notch 1"/>
    <property type="match status" value="1"/>
</dbReference>
<dbReference type="PROSITE" id="PS01187">
    <property type="entry name" value="EGF_CA"/>
    <property type="match status" value="5"/>
</dbReference>
<feature type="disulfide bond" evidence="16">
    <location>
        <begin position="291"/>
        <end position="300"/>
    </location>
</feature>
<evidence type="ECO:0000256" key="18">
    <source>
        <dbReference type="SAM" id="SignalP"/>
    </source>
</evidence>
<dbReference type="FunFam" id="2.10.25.10:FF:000208">
    <property type="entry name" value="Crumbs 2, cell polarity complex component"/>
    <property type="match status" value="1"/>
</dbReference>
<dbReference type="InterPro" id="IPR018097">
    <property type="entry name" value="EGF_Ca-bd_CS"/>
</dbReference>
<evidence type="ECO:0000256" key="4">
    <source>
        <dbReference type="ARBA" id="ARBA00022475"/>
    </source>
</evidence>
<reference evidence="21 22" key="1">
    <citation type="journal article" date="2018" name="Nat. Ecol. Evol.">
        <title>Shark genomes provide insights into elasmobranch evolution and the origin of vertebrates.</title>
        <authorList>
            <person name="Hara Y"/>
            <person name="Yamaguchi K"/>
            <person name="Onimaru K"/>
            <person name="Kadota M"/>
            <person name="Koyanagi M"/>
            <person name="Keeley SD"/>
            <person name="Tatsumi K"/>
            <person name="Tanaka K"/>
            <person name="Motone F"/>
            <person name="Kageyama Y"/>
            <person name="Nozu R"/>
            <person name="Adachi N"/>
            <person name="Nishimura O"/>
            <person name="Nakagawa R"/>
            <person name="Tanegashima C"/>
            <person name="Kiyatake I"/>
            <person name="Matsumoto R"/>
            <person name="Murakumo K"/>
            <person name="Nishida K"/>
            <person name="Terakita A"/>
            <person name="Kuratani S"/>
            <person name="Sato K"/>
            <person name="Hyodo S Kuraku.S."/>
        </authorList>
    </citation>
    <scope>NUCLEOTIDE SEQUENCE [LARGE SCALE GENOMIC DNA]</scope>
</reference>
<dbReference type="STRING" id="137246.A0A401SFE7"/>
<dbReference type="Pfam" id="PF12661">
    <property type="entry name" value="hEGF"/>
    <property type="match status" value="6"/>
</dbReference>
<proteinExistence type="inferred from homology"/>
<keyword evidence="8" id="KW-0677">Repeat</keyword>
<dbReference type="GO" id="GO:0032991">
    <property type="term" value="C:protein-containing complex"/>
    <property type="evidence" value="ECO:0007669"/>
    <property type="project" value="UniProtKB-ARBA"/>
</dbReference>
<keyword evidence="12 16" id="KW-1015">Disulfide bond</keyword>
<feature type="disulfide bond" evidence="16">
    <location>
        <begin position="81"/>
        <end position="98"/>
    </location>
</feature>
<feature type="domain" description="EGF-like" evidence="20">
    <location>
        <begin position="1355"/>
        <end position="1391"/>
    </location>
</feature>
<keyword evidence="10 17" id="KW-1133">Transmembrane helix</keyword>
<sequence>MEVERTSSHFQLSAELILLFLFIWGNLCSPDLGQCSSQPCQNDGICVEGLNDYICQCQQDPVMYTGKNCEIQFDACYLNLCMNNGTCQSIPGSLQYNCTCLPGFEGTQCNININECESNPCQGVHVDCIDKMDGYSCLCSPGYEGENCTTEINECLANSCKNNGTCLDGIGNYTCDCQPGYTGVNCETDIDDCASNPCLNGALCLEGINEYKCFCVPGYQGPNCEIDINECASRPCKNGAKCIHDVDRYFCVCPPGYKGLNCEVEINECESNPCQHGGTCRDNIAFYDCLCAPGYEGVDCETDIDECASNPCINRGTCKDMINGYMCDCTETGFMGTNCEIDIPECASNPCVNNGTCLEGVKSYTCLCWAGYTGSYCEVDIDECAMKPCLNNGTCLERSTQKYYGRFSQFKPTFSYADASGYICLCRSGFAGEHCSVNINECESGPCMNKGTCEDQNNGFKCHCAPGFTGMMCQIDINECESNPCENGGDCEDGIADYSCHCPAMDEDGVTWGGKNCSIQLDGCLEHQCDNGATCIPNLLDGTHSYNCKCPPGYYDASCSKSTTFSLFSGYVTVQMPFTNQNRTTARDEPFSIRLRFRTTIPNMLLLYRGDILNEYIHVQLYSGQLMSIAVIKGQIISTSFIHQVNDGEWHQLKVQMGESFRVNLTHPSCPNYICSTSKPIDAVTLPSLHAFQTTHVGGLPGTYFSIQDYFIGCLQDLEIDNRAILPQTISKNMTSRFTLGCKKINWCRQNPCNSNGKCVDLWTDYKCDCSRPFAGPTCIREYVSATFSNENSSSLATFVITDNPGTKFVISFFVRTRKVDGFLMQFSHGRIPYLTIYLNNSSIYIKTKVLMVNSSMNLADGIKRLIEIRFDEAWVTVTASDVILLDFLLSSVKIQPFDIVHIGQDPHNSTHWGGPFKGCLQDVRLNNIQLEFYPLDEGNYSSSLEVYANKTLVNVIEDCISDDSCVTAPCQNGGNCTVTWNDFECKCPPVYSGRICETKVWCETDPCPAGYCCQDHPSGYECYANATFQGENPLIYTGNRFITRNLISISMDFKTRNEDAVLLQASNGADSIWFGIHNSYLQFKLYSGNSLEAITLSSNVNISDGQWHSVLITMVEPFLMFSKWTMILNGNSNFTSPVTAGNLNFLQHNVNITLSDSFTGCLGVVKIGGIYLPYFKQNILTNTEQFILVSSPPADIGCFGTEICSSNPCQNNATCVDLFDFYQCNCMAGWEGPRCELNVDDCASTLCIHGNCSDLLEGYKCTCDLGYTGKNCESNIDDCVNHTCKNNGTCIDSINSYFCNCPNQFTGQYCEWPYPPVKCGELFSCNNGGLCTDGLWGANCTCKPGFTGVRCEEVVNECDSNPCQNGGTCHNLVNKFVCACGDNFAGDQCELDRGKKADAVPLLAIAVPVVCGSVLLIVIALIFVILTARKKRQTEGTYNPSQQEVAGARLEMDSVLKVPPEERLI</sequence>
<evidence type="ECO:0000256" key="16">
    <source>
        <dbReference type="PROSITE-ProRule" id="PRU00076"/>
    </source>
</evidence>
<evidence type="ECO:0000256" key="5">
    <source>
        <dbReference type="ARBA" id="ARBA00022536"/>
    </source>
</evidence>
<dbReference type="InterPro" id="IPR009030">
    <property type="entry name" value="Growth_fac_rcpt_cys_sf"/>
</dbReference>
<dbReference type="OrthoDB" id="283575at2759"/>
<feature type="domain" description="EGF-like" evidence="20">
    <location>
        <begin position="1201"/>
        <end position="1237"/>
    </location>
</feature>
<feature type="disulfide bond" evidence="16">
    <location>
        <begin position="1343"/>
        <end position="1352"/>
    </location>
</feature>
<feature type="disulfide bond" evidence="16">
    <location>
        <begin position="1243"/>
        <end position="1253"/>
    </location>
</feature>
<feature type="domain" description="EGF-like" evidence="20">
    <location>
        <begin position="303"/>
        <end position="340"/>
    </location>
</feature>
<gene>
    <name evidence="21" type="ORF">chiPu_0007563</name>
</gene>
<feature type="domain" description="EGF-like" evidence="20">
    <location>
        <begin position="1316"/>
        <end position="1353"/>
    </location>
</feature>
<evidence type="ECO:0000256" key="12">
    <source>
        <dbReference type="ARBA" id="ARBA00023157"/>
    </source>
</evidence>
<evidence type="ECO:0000256" key="13">
    <source>
        <dbReference type="ARBA" id="ARBA00023180"/>
    </source>
</evidence>
<dbReference type="PROSITE" id="PS50026">
    <property type="entry name" value="EGF_3"/>
    <property type="match status" value="20"/>
</dbReference>
<dbReference type="SUPFAM" id="SSF57184">
    <property type="entry name" value="Growth factor receptor domain"/>
    <property type="match status" value="1"/>
</dbReference>
<feature type="domain" description="Laminin G" evidence="19">
    <location>
        <begin position="563"/>
        <end position="742"/>
    </location>
</feature>
<dbReference type="InterPro" id="IPR000152">
    <property type="entry name" value="EGF-type_Asp/Asn_hydroxyl_site"/>
</dbReference>
<feature type="disulfide bond" evidence="16">
    <location>
        <begin position="253"/>
        <end position="262"/>
    </location>
</feature>
<feature type="domain" description="EGF-like" evidence="20">
    <location>
        <begin position="151"/>
        <end position="187"/>
    </location>
</feature>
<dbReference type="SMART" id="SM00179">
    <property type="entry name" value="EGF_CA"/>
    <property type="match status" value="20"/>
</dbReference>
<dbReference type="PROSITE" id="PS01186">
    <property type="entry name" value="EGF_2"/>
    <property type="match status" value="14"/>
</dbReference>
<feature type="domain" description="EGF-like" evidence="20">
    <location>
        <begin position="744"/>
        <end position="780"/>
    </location>
</feature>
<evidence type="ECO:0000256" key="7">
    <source>
        <dbReference type="ARBA" id="ARBA00022729"/>
    </source>
</evidence>
<dbReference type="GO" id="GO:0030855">
    <property type="term" value="P:epithelial cell differentiation"/>
    <property type="evidence" value="ECO:0007669"/>
    <property type="project" value="UniProtKB-ARBA"/>
</dbReference>
<evidence type="ECO:0000256" key="15">
    <source>
        <dbReference type="ARBA" id="ARBA00060989"/>
    </source>
</evidence>
<feature type="domain" description="EGF-like" evidence="20">
    <location>
        <begin position="342"/>
        <end position="378"/>
    </location>
</feature>
<keyword evidence="5 16" id="KW-0245">EGF-like domain</keyword>
<feature type="domain" description="Laminin G" evidence="19">
    <location>
        <begin position="1024"/>
        <end position="1199"/>
    </location>
</feature>
<feature type="domain" description="EGF-like" evidence="20">
    <location>
        <begin position="227"/>
        <end position="263"/>
    </location>
</feature>
<feature type="domain" description="EGF-like" evidence="20">
    <location>
        <begin position="31"/>
        <end position="70"/>
    </location>
</feature>
<dbReference type="SUPFAM" id="SSF49899">
    <property type="entry name" value="Concanavalin A-like lectins/glucanases"/>
    <property type="match status" value="3"/>
</dbReference>
<dbReference type="FunFam" id="2.10.25.10:FF:000472">
    <property type="entry name" value="Uncharacterized protein, isoform A"/>
    <property type="match status" value="2"/>
</dbReference>
<evidence type="ECO:0000256" key="11">
    <source>
        <dbReference type="ARBA" id="ARBA00023136"/>
    </source>
</evidence>
<feature type="domain" description="EGF-like" evidence="20">
    <location>
        <begin position="438"/>
        <end position="474"/>
    </location>
</feature>
<feature type="domain" description="EGF-like" evidence="20">
    <location>
        <begin position="962"/>
        <end position="998"/>
    </location>
</feature>
<name>A0A401SFE7_CHIPU</name>
<feature type="domain" description="EGF-like" evidence="20">
    <location>
        <begin position="1239"/>
        <end position="1274"/>
    </location>
</feature>
<dbReference type="InterPro" id="IPR051022">
    <property type="entry name" value="Notch_Cell-Fate_Det"/>
</dbReference>
<comment type="similarity">
    <text evidence="15">Belongs to the Crumbs protein family.</text>
</comment>
<feature type="chain" id="PRO_5019395025" evidence="18">
    <location>
        <begin position="29"/>
        <end position="1466"/>
    </location>
</feature>
<feature type="domain" description="EGF-like" evidence="20">
    <location>
        <begin position="112"/>
        <end position="149"/>
    </location>
</feature>
<dbReference type="PRINTS" id="PR00010">
    <property type="entry name" value="EGFBLOOD"/>
</dbReference>
<feature type="domain" description="EGF-like" evidence="20">
    <location>
        <begin position="265"/>
        <end position="301"/>
    </location>
</feature>
<evidence type="ECO:0000256" key="1">
    <source>
        <dbReference type="ARBA" id="ARBA00004247"/>
    </source>
</evidence>
<dbReference type="GO" id="GO:0009653">
    <property type="term" value="P:anatomical structure morphogenesis"/>
    <property type="evidence" value="ECO:0007669"/>
    <property type="project" value="UniProtKB-ARBA"/>
</dbReference>
<feature type="disulfide bond" evidence="16">
    <location>
        <begin position="426"/>
        <end position="435"/>
    </location>
</feature>
<feature type="disulfide bond" evidence="16">
    <location>
        <begin position="550"/>
        <end position="559"/>
    </location>
</feature>
<evidence type="ECO:0000256" key="6">
    <source>
        <dbReference type="ARBA" id="ARBA00022692"/>
    </source>
</evidence>
<keyword evidence="9" id="KW-0221">Differentiation</keyword>
<evidence type="ECO:0000313" key="22">
    <source>
        <dbReference type="Proteomes" id="UP000287033"/>
    </source>
</evidence>
<keyword evidence="3" id="KW-0217">Developmental protein</keyword>
<feature type="disulfide bond" evidence="16">
    <location>
        <begin position="215"/>
        <end position="224"/>
    </location>
</feature>
<feature type="disulfide bond" evidence="16">
    <location>
        <begin position="1302"/>
        <end position="1311"/>
    </location>
</feature>
<evidence type="ECO:0000256" key="14">
    <source>
        <dbReference type="ARBA" id="ARBA00023273"/>
    </source>
</evidence>
<dbReference type="PROSITE" id="PS00022">
    <property type="entry name" value="EGF_1"/>
    <property type="match status" value="15"/>
</dbReference>
<dbReference type="Gene3D" id="2.60.120.200">
    <property type="match status" value="3"/>
</dbReference>
<comment type="caution">
    <text evidence="21">The sequence shown here is derived from an EMBL/GenBank/DDBJ whole genome shotgun (WGS) entry which is preliminary data.</text>
</comment>
<dbReference type="GO" id="GO:0042995">
    <property type="term" value="C:cell projection"/>
    <property type="evidence" value="ECO:0007669"/>
    <property type="project" value="UniProtKB-SubCell"/>
</dbReference>
<dbReference type="FunFam" id="2.10.25.10:FF:000123">
    <property type="entry name" value="Crumbs homolog 1 (Drosophila)"/>
    <property type="match status" value="1"/>
</dbReference>
<evidence type="ECO:0000256" key="2">
    <source>
        <dbReference type="ARBA" id="ARBA00004316"/>
    </source>
</evidence>
<dbReference type="FunFam" id="2.10.25.10:FF:000012">
    <property type="entry name" value="Delta-like protein"/>
    <property type="match status" value="1"/>
</dbReference>
<accession>A0A401SFE7</accession>
<evidence type="ECO:0000259" key="20">
    <source>
        <dbReference type="PROSITE" id="PS50026"/>
    </source>
</evidence>
<comment type="subcellular location">
    <subcellularLocation>
        <location evidence="1">Apical cell membrane</location>
        <topology evidence="1">Single-pass type I membrane protein</topology>
    </subcellularLocation>
    <subcellularLocation>
        <location evidence="2">Cell projection</location>
    </subcellularLocation>
</comment>
<feature type="disulfide bond" evidence="16">
    <location>
        <begin position="464"/>
        <end position="473"/>
    </location>
</feature>
<dbReference type="InterPro" id="IPR013032">
    <property type="entry name" value="EGF-like_CS"/>
</dbReference>
<feature type="domain" description="EGF-like" evidence="20">
    <location>
        <begin position="520"/>
        <end position="560"/>
    </location>
</feature>
<dbReference type="PRINTS" id="PR01983">
    <property type="entry name" value="NOTCH"/>
</dbReference>
<keyword evidence="6 17" id="KW-0812">Transmembrane</keyword>
<keyword evidence="14" id="KW-0966">Cell projection</keyword>
<feature type="domain" description="EGF-like" evidence="20">
    <location>
        <begin position="189"/>
        <end position="225"/>
    </location>
</feature>
<feature type="disulfide bond" evidence="16">
    <location>
        <begin position="368"/>
        <end position="377"/>
    </location>
</feature>
<keyword evidence="11 17" id="KW-0472">Membrane</keyword>
<dbReference type="CDD" id="cd00054">
    <property type="entry name" value="EGF_CA"/>
    <property type="match status" value="18"/>
</dbReference>
<feature type="transmembrane region" description="Helical" evidence="17">
    <location>
        <begin position="1403"/>
        <end position="1427"/>
    </location>
</feature>
<dbReference type="GO" id="GO:0016324">
    <property type="term" value="C:apical plasma membrane"/>
    <property type="evidence" value="ECO:0007669"/>
    <property type="project" value="UniProtKB-SubCell"/>
</dbReference>
<feature type="domain" description="EGF-like" evidence="20">
    <location>
        <begin position="380"/>
        <end position="436"/>
    </location>
</feature>
<dbReference type="InterPro" id="IPR001881">
    <property type="entry name" value="EGF-like_Ca-bd_dom"/>
</dbReference>
<evidence type="ECO:0000256" key="17">
    <source>
        <dbReference type="SAM" id="Phobius"/>
    </source>
</evidence>
<dbReference type="Pfam" id="PF00008">
    <property type="entry name" value="EGF"/>
    <property type="match status" value="12"/>
</dbReference>
<dbReference type="Pfam" id="PF02210">
    <property type="entry name" value="Laminin_G_2"/>
    <property type="match status" value="3"/>
</dbReference>
<evidence type="ECO:0000259" key="19">
    <source>
        <dbReference type="PROSITE" id="PS50025"/>
    </source>
</evidence>
<dbReference type="EMBL" id="BEZZ01000234">
    <property type="protein sequence ID" value="GCC29126.1"/>
    <property type="molecule type" value="Genomic_DNA"/>
</dbReference>
<keyword evidence="22" id="KW-1185">Reference proteome</keyword>
<dbReference type="FunFam" id="2.10.25.10:FF:000004">
    <property type="entry name" value="Neurogenic locus notch 1"/>
    <property type="match status" value="2"/>
</dbReference>
<dbReference type="InterPro" id="IPR000742">
    <property type="entry name" value="EGF"/>
</dbReference>
<dbReference type="FunFam" id="2.60.120.200:FF:000081">
    <property type="entry name" value="Crumbs 1, cell polarity complex component"/>
    <property type="match status" value="1"/>
</dbReference>
<dbReference type="FunFam" id="2.10.25.10:FF:000006">
    <property type="entry name" value="Versican core protein-like isoform 1"/>
    <property type="match status" value="1"/>
</dbReference>
<feature type="disulfide bond" evidence="16">
    <location>
        <begin position="1381"/>
        <end position="1390"/>
    </location>
</feature>
<feature type="disulfide bond" evidence="16">
    <location>
        <begin position="770"/>
        <end position="779"/>
    </location>
</feature>
<feature type="disulfide bond" evidence="16">
    <location>
        <begin position="100"/>
        <end position="109"/>
    </location>
</feature>
<dbReference type="FunFam" id="2.10.25.10:FF:000080">
    <property type="entry name" value="Neurogenic locus notch 1"/>
    <property type="match status" value="1"/>
</dbReference>
<feature type="domain" description="Laminin G" evidence="19">
    <location>
        <begin position="785"/>
        <end position="960"/>
    </location>
</feature>
<keyword evidence="13" id="KW-0325">Glycoprotein</keyword>